<name>A0A699JV56_TANCI</name>
<dbReference type="AlphaFoldDB" id="A0A699JV56"/>
<organism evidence="1">
    <name type="scientific">Tanacetum cinerariifolium</name>
    <name type="common">Dalmatian daisy</name>
    <name type="synonym">Chrysanthemum cinerariifolium</name>
    <dbReference type="NCBI Taxonomy" id="118510"/>
    <lineage>
        <taxon>Eukaryota</taxon>
        <taxon>Viridiplantae</taxon>
        <taxon>Streptophyta</taxon>
        <taxon>Embryophyta</taxon>
        <taxon>Tracheophyta</taxon>
        <taxon>Spermatophyta</taxon>
        <taxon>Magnoliopsida</taxon>
        <taxon>eudicotyledons</taxon>
        <taxon>Gunneridae</taxon>
        <taxon>Pentapetalae</taxon>
        <taxon>asterids</taxon>
        <taxon>campanulids</taxon>
        <taxon>Asterales</taxon>
        <taxon>Asteraceae</taxon>
        <taxon>Asteroideae</taxon>
        <taxon>Anthemideae</taxon>
        <taxon>Anthemidinae</taxon>
        <taxon>Tanacetum</taxon>
    </lineage>
</organism>
<dbReference type="EMBL" id="BKCJ010444540">
    <property type="protein sequence ID" value="GFA55402.1"/>
    <property type="molecule type" value="Genomic_DNA"/>
</dbReference>
<proteinExistence type="predicted"/>
<gene>
    <name evidence="1" type="ORF">Tci_627374</name>
</gene>
<sequence>ECRALRNQDFKHKESTRRIMPVETPASIALVSCDGLGGYDWSDQAEEGPNYALITYITSTSDSKKKDLNSYKKNEFIYLEDFKVLKVEIQMKEISIRELRRKLEIIDNCKKGLGYENYNAIPPLYIENFMPPKPDLSFTRLDEFANKPVAENTKSSEEETTAFKKNVDALIIEE</sequence>
<evidence type="ECO:0000313" key="1">
    <source>
        <dbReference type="EMBL" id="GFA55402.1"/>
    </source>
</evidence>
<comment type="caution">
    <text evidence="1">The sequence shown here is derived from an EMBL/GenBank/DDBJ whole genome shotgun (WGS) entry which is preliminary data.</text>
</comment>
<feature type="non-terminal residue" evidence="1">
    <location>
        <position position="1"/>
    </location>
</feature>
<protein>
    <submittedName>
        <fullName evidence="1">Uncharacterized protein</fullName>
    </submittedName>
</protein>
<accession>A0A699JV56</accession>
<reference evidence="1" key="1">
    <citation type="journal article" date="2019" name="Sci. Rep.">
        <title>Draft genome of Tanacetum cinerariifolium, the natural source of mosquito coil.</title>
        <authorList>
            <person name="Yamashiro T."/>
            <person name="Shiraishi A."/>
            <person name="Satake H."/>
            <person name="Nakayama K."/>
        </authorList>
    </citation>
    <scope>NUCLEOTIDE SEQUENCE</scope>
</reference>